<feature type="domain" description="Helix-turn-helix conjugative transposon-like" evidence="1">
    <location>
        <begin position="7"/>
        <end position="60"/>
    </location>
</feature>
<evidence type="ECO:0000313" key="2">
    <source>
        <dbReference type="EMBL" id="QAA35313.1"/>
    </source>
</evidence>
<gene>
    <name evidence="2" type="ORF">C1I91_15135</name>
</gene>
<dbReference type="KEGG" id="cmah:C1I91_15135"/>
<dbReference type="Gene3D" id="1.10.1740.10">
    <property type="match status" value="1"/>
</dbReference>
<dbReference type="OrthoDB" id="1856222at2"/>
<dbReference type="InterPro" id="IPR013325">
    <property type="entry name" value="RNA_pol_sigma_r2"/>
</dbReference>
<proteinExistence type="predicted"/>
<dbReference type="EMBL" id="CP025746">
    <property type="protein sequence ID" value="QAA35313.1"/>
    <property type="molecule type" value="Genomic_DNA"/>
</dbReference>
<evidence type="ECO:0000259" key="1">
    <source>
        <dbReference type="Pfam" id="PF12645"/>
    </source>
</evidence>
<reference evidence="2 3" key="1">
    <citation type="submission" date="2018-01" db="EMBL/GenBank/DDBJ databases">
        <title>Genome Sequencing and Assembly of Anaerobacter polyendosporus strain CT4.</title>
        <authorList>
            <person name="Tachaapaikoon C."/>
            <person name="Sutheeworapong S."/>
            <person name="Jenjaroenpun P."/>
            <person name="Wongsurawat T."/>
            <person name="Nookeaw I."/>
            <person name="Cheawchanlertfa P."/>
            <person name="Kosugi A."/>
            <person name="Cheevadhanarak S."/>
            <person name="Ratanakhanokchai K."/>
        </authorList>
    </citation>
    <scope>NUCLEOTIDE SEQUENCE [LARGE SCALE GENOMIC DNA]</scope>
    <source>
        <strain evidence="2 3">CT4</strain>
    </source>
</reference>
<sequence length="69" mass="8469">MMETAHLIALSQRGDRKAEEELIKRYERLINKLSIRDGAFFEDCKQNLMIEFVRCIRRFDMERYINREK</sequence>
<organism evidence="2 3">
    <name type="scientific">Clostridium manihotivorum</name>
    <dbReference type="NCBI Taxonomy" id="2320868"/>
    <lineage>
        <taxon>Bacteria</taxon>
        <taxon>Bacillati</taxon>
        <taxon>Bacillota</taxon>
        <taxon>Clostridia</taxon>
        <taxon>Eubacteriales</taxon>
        <taxon>Clostridiaceae</taxon>
        <taxon>Clostridium</taxon>
    </lineage>
</organism>
<dbReference type="SUPFAM" id="SSF88946">
    <property type="entry name" value="Sigma2 domain of RNA polymerase sigma factors"/>
    <property type="match status" value="1"/>
</dbReference>
<dbReference type="InterPro" id="IPR024760">
    <property type="entry name" value="HTH_dom_conjug_TS-like"/>
</dbReference>
<dbReference type="GO" id="GO:0006352">
    <property type="term" value="P:DNA-templated transcription initiation"/>
    <property type="evidence" value="ECO:0007669"/>
    <property type="project" value="InterPro"/>
</dbReference>
<protein>
    <submittedName>
        <fullName evidence="2">Helix-turn-helix domain-containing protein</fullName>
    </submittedName>
</protein>
<keyword evidence="3" id="KW-1185">Reference proteome</keyword>
<name>A0A410E208_9CLOT</name>
<evidence type="ECO:0000313" key="3">
    <source>
        <dbReference type="Proteomes" id="UP000286268"/>
    </source>
</evidence>
<accession>A0A410E208</accession>
<dbReference type="Proteomes" id="UP000286268">
    <property type="component" value="Chromosome"/>
</dbReference>
<dbReference type="Pfam" id="PF12645">
    <property type="entry name" value="HTH_16"/>
    <property type="match status" value="1"/>
</dbReference>
<dbReference type="AlphaFoldDB" id="A0A410E208"/>
<dbReference type="GO" id="GO:0003700">
    <property type="term" value="F:DNA-binding transcription factor activity"/>
    <property type="evidence" value="ECO:0007669"/>
    <property type="project" value="InterPro"/>
</dbReference>